<name>A0A0C9XFB2_9AGAM</name>
<feature type="region of interest" description="Disordered" evidence="1">
    <location>
        <begin position="1"/>
        <end position="20"/>
    </location>
</feature>
<sequence length="142" mass="15847">MDISELDARSAARDEIPHEALGRTLQARLDYWALARDPGSLAFQVKSLPLSPWSVQPPTPSRVDSEAAREHLSPPKAAGTPRLHPEARSSSKQGTFELQVDPAHHFISTRLRDFQGAHFEFESTHLPFEGKPAPFEHLPNPR</sequence>
<dbReference type="AlphaFoldDB" id="A0A0C9XFB2"/>
<gene>
    <name evidence="2" type="ORF">PISMIDRAFT_19921</name>
</gene>
<feature type="region of interest" description="Disordered" evidence="1">
    <location>
        <begin position="50"/>
        <end position="94"/>
    </location>
</feature>
<dbReference type="EMBL" id="KN834345">
    <property type="protein sequence ID" value="KIK10960.1"/>
    <property type="molecule type" value="Genomic_DNA"/>
</dbReference>
<keyword evidence="3" id="KW-1185">Reference proteome</keyword>
<organism evidence="2 3">
    <name type="scientific">Pisolithus microcarpus 441</name>
    <dbReference type="NCBI Taxonomy" id="765257"/>
    <lineage>
        <taxon>Eukaryota</taxon>
        <taxon>Fungi</taxon>
        <taxon>Dikarya</taxon>
        <taxon>Basidiomycota</taxon>
        <taxon>Agaricomycotina</taxon>
        <taxon>Agaricomycetes</taxon>
        <taxon>Agaricomycetidae</taxon>
        <taxon>Boletales</taxon>
        <taxon>Sclerodermatineae</taxon>
        <taxon>Pisolithaceae</taxon>
        <taxon>Pisolithus</taxon>
    </lineage>
</organism>
<proteinExistence type="predicted"/>
<reference evidence="2 3" key="1">
    <citation type="submission" date="2014-04" db="EMBL/GenBank/DDBJ databases">
        <authorList>
            <consortium name="DOE Joint Genome Institute"/>
            <person name="Kuo A."/>
            <person name="Kohler A."/>
            <person name="Costa M.D."/>
            <person name="Nagy L.G."/>
            <person name="Floudas D."/>
            <person name="Copeland A."/>
            <person name="Barry K.W."/>
            <person name="Cichocki N."/>
            <person name="Veneault-Fourrey C."/>
            <person name="LaButti K."/>
            <person name="Lindquist E.A."/>
            <person name="Lipzen A."/>
            <person name="Lundell T."/>
            <person name="Morin E."/>
            <person name="Murat C."/>
            <person name="Sun H."/>
            <person name="Tunlid A."/>
            <person name="Henrissat B."/>
            <person name="Grigoriev I.V."/>
            <person name="Hibbett D.S."/>
            <person name="Martin F."/>
            <person name="Nordberg H.P."/>
            <person name="Cantor M.N."/>
            <person name="Hua S.X."/>
        </authorList>
    </citation>
    <scope>NUCLEOTIDE SEQUENCE [LARGE SCALE GENOMIC DNA]</scope>
    <source>
        <strain evidence="2 3">441</strain>
    </source>
</reference>
<accession>A0A0C9XFB2</accession>
<dbReference type="Proteomes" id="UP000054018">
    <property type="component" value="Unassembled WGS sequence"/>
</dbReference>
<evidence type="ECO:0000313" key="2">
    <source>
        <dbReference type="EMBL" id="KIK10960.1"/>
    </source>
</evidence>
<dbReference type="HOGENOM" id="CLU_1816562_0_0_1"/>
<protein>
    <submittedName>
        <fullName evidence="2">Uncharacterized protein</fullName>
    </submittedName>
</protein>
<evidence type="ECO:0000256" key="1">
    <source>
        <dbReference type="SAM" id="MobiDB-lite"/>
    </source>
</evidence>
<reference evidence="3" key="2">
    <citation type="submission" date="2015-01" db="EMBL/GenBank/DDBJ databases">
        <title>Evolutionary Origins and Diversification of the Mycorrhizal Mutualists.</title>
        <authorList>
            <consortium name="DOE Joint Genome Institute"/>
            <consortium name="Mycorrhizal Genomics Consortium"/>
            <person name="Kohler A."/>
            <person name="Kuo A."/>
            <person name="Nagy L.G."/>
            <person name="Floudas D."/>
            <person name="Copeland A."/>
            <person name="Barry K.W."/>
            <person name="Cichocki N."/>
            <person name="Veneault-Fourrey C."/>
            <person name="LaButti K."/>
            <person name="Lindquist E.A."/>
            <person name="Lipzen A."/>
            <person name="Lundell T."/>
            <person name="Morin E."/>
            <person name="Murat C."/>
            <person name="Riley R."/>
            <person name="Ohm R."/>
            <person name="Sun H."/>
            <person name="Tunlid A."/>
            <person name="Henrissat B."/>
            <person name="Grigoriev I.V."/>
            <person name="Hibbett D.S."/>
            <person name="Martin F."/>
        </authorList>
    </citation>
    <scope>NUCLEOTIDE SEQUENCE [LARGE SCALE GENOMIC DNA]</scope>
    <source>
        <strain evidence="3">441</strain>
    </source>
</reference>
<feature type="compositionally biased region" description="Basic and acidic residues" evidence="1">
    <location>
        <begin position="63"/>
        <end position="73"/>
    </location>
</feature>
<evidence type="ECO:0000313" key="3">
    <source>
        <dbReference type="Proteomes" id="UP000054018"/>
    </source>
</evidence>